<evidence type="ECO:0000256" key="4">
    <source>
        <dbReference type="ARBA" id="ARBA00022833"/>
    </source>
</evidence>
<gene>
    <name evidence="9" type="ORF">CPELLU_LOCUS18019</name>
</gene>
<evidence type="ECO:0000256" key="3">
    <source>
        <dbReference type="ARBA" id="ARBA00022771"/>
    </source>
</evidence>
<dbReference type="InterPro" id="IPR052035">
    <property type="entry name" value="ZnF_BED_domain_contain"/>
</dbReference>
<dbReference type="Proteomes" id="UP000789759">
    <property type="component" value="Unassembled WGS sequence"/>
</dbReference>
<organism evidence="9 10">
    <name type="scientific">Cetraspora pellucida</name>
    <dbReference type="NCBI Taxonomy" id="1433469"/>
    <lineage>
        <taxon>Eukaryota</taxon>
        <taxon>Fungi</taxon>
        <taxon>Fungi incertae sedis</taxon>
        <taxon>Mucoromycota</taxon>
        <taxon>Glomeromycotina</taxon>
        <taxon>Glomeromycetes</taxon>
        <taxon>Diversisporales</taxon>
        <taxon>Gigasporaceae</taxon>
        <taxon>Cetraspora</taxon>
    </lineage>
</organism>
<dbReference type="PANTHER" id="PTHR46481:SF10">
    <property type="entry name" value="ZINC FINGER BED DOMAIN-CONTAINING PROTEIN 39"/>
    <property type="match status" value="1"/>
</dbReference>
<feature type="domain" description="BED-type" evidence="8">
    <location>
        <begin position="16"/>
        <end position="51"/>
    </location>
</feature>
<sequence length="192" mass="22880">ITNRSSKRKIDFFWDELTVTGNKWHCNHCNTAYSMDTGLSTIKKHFKHNHPDRWDELIKIVNKTNIEPYNANKILQINQSLVKWIITDQQAFLIVENKDFQLFITELTPRYYLPSRKLISQSVLKLYYNKQNELRTFFNTSQQKFAITTDSWTSCTNLAFLAIMLHWIDKSWTMKQILLEMIPLHERHTGVI</sequence>
<keyword evidence="6" id="KW-0804">Transcription</keyword>
<dbReference type="InterPro" id="IPR003656">
    <property type="entry name" value="Znf_BED"/>
</dbReference>
<comment type="subcellular location">
    <subcellularLocation>
        <location evidence="1">Nucleus</location>
    </subcellularLocation>
</comment>
<dbReference type="EMBL" id="CAJVQA010033571">
    <property type="protein sequence ID" value="CAG8804643.1"/>
    <property type="molecule type" value="Genomic_DNA"/>
</dbReference>
<keyword evidence="5" id="KW-0805">Transcription regulation</keyword>
<dbReference type="AlphaFoldDB" id="A0A9N9K2E7"/>
<proteinExistence type="predicted"/>
<protein>
    <submittedName>
        <fullName evidence="9">24060_t:CDS:1</fullName>
    </submittedName>
</protein>
<keyword evidence="2" id="KW-0479">Metal-binding</keyword>
<dbReference type="SUPFAM" id="SSF140996">
    <property type="entry name" value="Hermes dimerisation domain"/>
    <property type="match status" value="1"/>
</dbReference>
<dbReference type="PANTHER" id="PTHR46481">
    <property type="entry name" value="ZINC FINGER BED DOMAIN-CONTAINING PROTEIN 4"/>
    <property type="match status" value="1"/>
</dbReference>
<dbReference type="GO" id="GO:0005634">
    <property type="term" value="C:nucleus"/>
    <property type="evidence" value="ECO:0007669"/>
    <property type="project" value="UniProtKB-SubCell"/>
</dbReference>
<keyword evidence="10" id="KW-1185">Reference proteome</keyword>
<accession>A0A9N9K2E7</accession>
<dbReference type="InterPro" id="IPR012337">
    <property type="entry name" value="RNaseH-like_sf"/>
</dbReference>
<evidence type="ECO:0000256" key="2">
    <source>
        <dbReference type="ARBA" id="ARBA00022723"/>
    </source>
</evidence>
<evidence type="ECO:0000256" key="7">
    <source>
        <dbReference type="ARBA" id="ARBA00023242"/>
    </source>
</evidence>
<evidence type="ECO:0000313" key="10">
    <source>
        <dbReference type="Proteomes" id="UP000789759"/>
    </source>
</evidence>
<keyword evidence="7" id="KW-0539">Nucleus</keyword>
<feature type="non-terminal residue" evidence="9">
    <location>
        <position position="1"/>
    </location>
</feature>
<reference evidence="9" key="1">
    <citation type="submission" date="2021-06" db="EMBL/GenBank/DDBJ databases">
        <authorList>
            <person name="Kallberg Y."/>
            <person name="Tangrot J."/>
            <person name="Rosling A."/>
        </authorList>
    </citation>
    <scope>NUCLEOTIDE SEQUENCE</scope>
    <source>
        <strain evidence="9">FL966</strain>
    </source>
</reference>
<dbReference type="GO" id="GO:0003677">
    <property type="term" value="F:DNA binding"/>
    <property type="evidence" value="ECO:0007669"/>
    <property type="project" value="InterPro"/>
</dbReference>
<evidence type="ECO:0000256" key="5">
    <source>
        <dbReference type="ARBA" id="ARBA00023015"/>
    </source>
</evidence>
<keyword evidence="3" id="KW-0863">Zinc-finger</keyword>
<evidence type="ECO:0000313" key="9">
    <source>
        <dbReference type="EMBL" id="CAG8804643.1"/>
    </source>
</evidence>
<name>A0A9N9K2E7_9GLOM</name>
<evidence type="ECO:0000259" key="8">
    <source>
        <dbReference type="Pfam" id="PF02892"/>
    </source>
</evidence>
<dbReference type="OrthoDB" id="2428700at2759"/>
<evidence type="ECO:0000256" key="1">
    <source>
        <dbReference type="ARBA" id="ARBA00004123"/>
    </source>
</evidence>
<dbReference type="SUPFAM" id="SSF53098">
    <property type="entry name" value="Ribonuclease H-like"/>
    <property type="match status" value="1"/>
</dbReference>
<comment type="caution">
    <text evidence="9">The sequence shown here is derived from an EMBL/GenBank/DDBJ whole genome shotgun (WGS) entry which is preliminary data.</text>
</comment>
<evidence type="ECO:0000256" key="6">
    <source>
        <dbReference type="ARBA" id="ARBA00023163"/>
    </source>
</evidence>
<dbReference type="Pfam" id="PF02892">
    <property type="entry name" value="zf-BED"/>
    <property type="match status" value="1"/>
</dbReference>
<keyword evidence="4" id="KW-0862">Zinc</keyword>
<dbReference type="GO" id="GO:0008270">
    <property type="term" value="F:zinc ion binding"/>
    <property type="evidence" value="ECO:0007669"/>
    <property type="project" value="UniProtKB-KW"/>
</dbReference>